<dbReference type="InterPro" id="IPR054470">
    <property type="entry name" value="FIMAH_dom"/>
</dbReference>
<dbReference type="SUPFAM" id="SSF49785">
    <property type="entry name" value="Galactose-binding domain-like"/>
    <property type="match status" value="1"/>
</dbReference>
<proteinExistence type="predicted"/>
<sequence>MAGSEVKAQPRTWSERSYTDLTSVRSQKSIITYPIDSNTEKDATADERFDYVEGMQKGKQYVIASHPTGNPDDASRTHGVVELGVVQEDNSILWIAERSLELTPNPYANTQGREHFFAYSSLTVLENGNIGILFEPQPNNYIAYAEFNLEWILNGKQDGSLYQPKITMEAKGDFKAGVTTKVTAEFRNSFGKLKDVDFELNTPNGWSVEPVDQTAFEKVKPFSRVKASWEVTPPDGVSGQKYLNVSLTADGTTVTSSKKQVIVGGTYLSDMDWEKADNAWGPVEKDMSNGEKGANDGSALTINGQTFDKGLGVHAPSEIVYQLDGKYSKFSSYVGVDDEVAGGASIVFQVWGDGEKLYDSGLMTDSDDAKKLDISVDGIEELKLVVTTSGNGNGQDHGDWGNAVLFKSDKTETSAAAMKQLVQHFKENGAFANSGAVRALRIHLSSVQHYAEKEKANKVIKHMKGFKTLLNHQMNNELISEDAYQSLKADADSVLQKWRK</sequence>
<evidence type="ECO:0000313" key="2">
    <source>
        <dbReference type="EMBL" id="GAA0591646.1"/>
    </source>
</evidence>
<dbReference type="Gene3D" id="2.120.10.10">
    <property type="match status" value="1"/>
</dbReference>
<comment type="caution">
    <text evidence="2">The sequence shown here is derived from an EMBL/GenBank/DDBJ whole genome shotgun (WGS) entry which is preliminary data.</text>
</comment>
<dbReference type="Pfam" id="PF22888">
    <property type="entry name" value="FIMAH"/>
    <property type="match status" value="1"/>
</dbReference>
<gene>
    <name evidence="2" type="ORF">GCM10009001_04710</name>
</gene>
<protein>
    <recommendedName>
        <fullName evidence="1">Glycosyl hydrolase family 98 putative carbohydrate-binding module domain-containing protein</fullName>
    </recommendedName>
</protein>
<keyword evidence="3" id="KW-1185">Reference proteome</keyword>
<dbReference type="Gene3D" id="2.60.120.1060">
    <property type="entry name" value="NPCBM/NEW2 domain"/>
    <property type="match status" value="1"/>
</dbReference>
<dbReference type="InterPro" id="IPR008979">
    <property type="entry name" value="Galactose-bd-like_sf"/>
</dbReference>
<dbReference type="CDD" id="cd15482">
    <property type="entry name" value="Sialidase_non-viral"/>
    <property type="match status" value="1"/>
</dbReference>
<evidence type="ECO:0000259" key="1">
    <source>
        <dbReference type="SMART" id="SM00776"/>
    </source>
</evidence>
<dbReference type="InterPro" id="IPR018905">
    <property type="entry name" value="A-galactase_NEW3"/>
</dbReference>
<dbReference type="InterPro" id="IPR013222">
    <property type="entry name" value="Glyco_hyd_98_carb-bd"/>
</dbReference>
<feature type="domain" description="Glycosyl hydrolase family 98 putative carbohydrate-binding module" evidence="1">
    <location>
        <begin position="262"/>
        <end position="407"/>
    </location>
</feature>
<reference evidence="3" key="1">
    <citation type="journal article" date="2019" name="Int. J. Syst. Evol. Microbiol.">
        <title>The Global Catalogue of Microorganisms (GCM) 10K type strain sequencing project: providing services to taxonomists for standard genome sequencing and annotation.</title>
        <authorList>
            <consortium name="The Broad Institute Genomics Platform"/>
            <consortium name="The Broad Institute Genome Sequencing Center for Infectious Disease"/>
            <person name="Wu L."/>
            <person name="Ma J."/>
        </authorList>
    </citation>
    <scope>NUCLEOTIDE SEQUENCE [LARGE SCALE GENOMIC DNA]</scope>
    <source>
        <strain evidence="3">JCM 15395</strain>
    </source>
</reference>
<name>A0ABP3QIL1_9BACI</name>
<evidence type="ECO:0000313" key="3">
    <source>
        <dbReference type="Proteomes" id="UP001500866"/>
    </source>
</evidence>
<dbReference type="InterPro" id="IPR036278">
    <property type="entry name" value="Sialidase_sf"/>
</dbReference>
<dbReference type="SUPFAM" id="SSF50939">
    <property type="entry name" value="Sialidases"/>
    <property type="match status" value="1"/>
</dbReference>
<dbReference type="InterPro" id="IPR038637">
    <property type="entry name" value="NPCBM_sf"/>
</dbReference>
<dbReference type="Proteomes" id="UP001500866">
    <property type="component" value="Unassembled WGS sequence"/>
</dbReference>
<dbReference type="SMART" id="SM00776">
    <property type="entry name" value="NPCBM"/>
    <property type="match status" value="1"/>
</dbReference>
<accession>A0ABP3QIL1</accession>
<dbReference type="EMBL" id="BAAADS010000001">
    <property type="protein sequence ID" value="GAA0591646.1"/>
    <property type="molecule type" value="Genomic_DNA"/>
</dbReference>
<dbReference type="Pfam" id="PF08305">
    <property type="entry name" value="NPCBM"/>
    <property type="match status" value="1"/>
</dbReference>
<organism evidence="2 3">
    <name type="scientific">Virgibacillus siamensis</name>
    <dbReference type="NCBI Taxonomy" id="480071"/>
    <lineage>
        <taxon>Bacteria</taxon>
        <taxon>Bacillati</taxon>
        <taxon>Bacillota</taxon>
        <taxon>Bacilli</taxon>
        <taxon>Bacillales</taxon>
        <taxon>Bacillaceae</taxon>
        <taxon>Virgibacillus</taxon>
    </lineage>
</organism>
<dbReference type="Pfam" id="PF10633">
    <property type="entry name" value="NPCBM_assoc"/>
    <property type="match status" value="1"/>
</dbReference>